<sequence length="369" mass="40593">MIQPCEYVAAIKPYVPGKPLSELERELGIRDSVKLASNENPLGPSPKALEAIKKYLLGEGDLHRYPDGGGYYLKQALCGKFASRGVKISPGELILGNGSNELLDIAVRTYMGPGDEAVMARPSFVVYAMSVQSVGAKAVEIPLTADYRHDLAKMADAVTPKTKMVFVANPNNPTGTTNGKDEFESFMEKIPGGVLVVLDEAYYEYVKDAGYPDTLRYFTAGREVLVLRTFSKAYGLAGLRLGYGIAKSGIITELNKIRAPFNTGTLAQIASQAALEDEEHLSRSLAVNEEGKQYLYRELDAMGVRYVPTETNFIYLPMEIESKEVNDALLRKGVIIRPAGPKEIRVTIGLPEENRRFIDAFRQFLAEHA</sequence>
<dbReference type="GO" id="GO:0000105">
    <property type="term" value="P:L-histidine biosynthetic process"/>
    <property type="evidence" value="ECO:0007669"/>
    <property type="project" value="UniProtKB-UniRule"/>
</dbReference>
<keyword evidence="9" id="KW-0368">Histidine biosynthesis</keyword>
<dbReference type="PANTHER" id="PTHR43643:SF3">
    <property type="entry name" value="HISTIDINOL-PHOSPHATE AMINOTRANSFERASE"/>
    <property type="match status" value="1"/>
</dbReference>
<comment type="cofactor">
    <cofactor evidence="1 9">
        <name>pyridoxal 5'-phosphate</name>
        <dbReference type="ChEBI" id="CHEBI:597326"/>
    </cofactor>
</comment>
<dbReference type="GO" id="GO:0030170">
    <property type="term" value="F:pyridoxal phosphate binding"/>
    <property type="evidence" value="ECO:0007669"/>
    <property type="project" value="InterPro"/>
</dbReference>
<evidence type="ECO:0000256" key="9">
    <source>
        <dbReference type="HAMAP-Rule" id="MF_01023"/>
    </source>
</evidence>
<dbReference type="InterPro" id="IPR004839">
    <property type="entry name" value="Aminotransferase_I/II_large"/>
</dbReference>
<keyword evidence="6 9" id="KW-0808">Transferase</keyword>
<gene>
    <name evidence="9 11" type="primary">hisC</name>
    <name evidence="11" type="ORF">K8I29_15570</name>
</gene>
<proteinExistence type="inferred from homology"/>
<dbReference type="InterPro" id="IPR015422">
    <property type="entry name" value="PyrdxlP-dep_Trfase_small"/>
</dbReference>
<accession>A0A953J7C2</accession>
<organism evidence="11 12">
    <name type="scientific">Candidatus Nitrobium versatile</name>
    <dbReference type="NCBI Taxonomy" id="2884831"/>
    <lineage>
        <taxon>Bacteria</taxon>
        <taxon>Pseudomonadati</taxon>
        <taxon>Nitrospirota</taxon>
        <taxon>Nitrospiria</taxon>
        <taxon>Nitrospirales</taxon>
        <taxon>Nitrospiraceae</taxon>
        <taxon>Candidatus Nitrobium</taxon>
    </lineage>
</organism>
<evidence type="ECO:0000256" key="8">
    <source>
        <dbReference type="ARBA" id="ARBA00047481"/>
    </source>
</evidence>
<evidence type="ECO:0000313" key="12">
    <source>
        <dbReference type="Proteomes" id="UP000705867"/>
    </source>
</evidence>
<dbReference type="GO" id="GO:0004400">
    <property type="term" value="F:histidinol-phosphate transaminase activity"/>
    <property type="evidence" value="ECO:0007669"/>
    <property type="project" value="UniProtKB-UniRule"/>
</dbReference>
<dbReference type="EMBL" id="JAIOIV010000122">
    <property type="protein sequence ID" value="MBZ0157616.1"/>
    <property type="molecule type" value="Genomic_DNA"/>
</dbReference>
<dbReference type="SUPFAM" id="SSF53383">
    <property type="entry name" value="PLP-dependent transferases"/>
    <property type="match status" value="1"/>
</dbReference>
<keyword evidence="7 9" id="KW-0663">Pyridoxal phosphate</keyword>
<name>A0A953J7C2_9BACT</name>
<dbReference type="Proteomes" id="UP000705867">
    <property type="component" value="Unassembled WGS sequence"/>
</dbReference>
<dbReference type="Pfam" id="PF00155">
    <property type="entry name" value="Aminotran_1_2"/>
    <property type="match status" value="1"/>
</dbReference>
<dbReference type="HAMAP" id="MF_01023">
    <property type="entry name" value="HisC_aminotrans_2"/>
    <property type="match status" value="1"/>
</dbReference>
<dbReference type="Gene3D" id="3.40.640.10">
    <property type="entry name" value="Type I PLP-dependent aspartate aminotransferase-like (Major domain)"/>
    <property type="match status" value="1"/>
</dbReference>
<comment type="caution">
    <text evidence="11">The sequence shown here is derived from an EMBL/GenBank/DDBJ whole genome shotgun (WGS) entry which is preliminary data.</text>
</comment>
<evidence type="ECO:0000259" key="10">
    <source>
        <dbReference type="Pfam" id="PF00155"/>
    </source>
</evidence>
<dbReference type="InterPro" id="IPR015421">
    <property type="entry name" value="PyrdxlP-dep_Trfase_major"/>
</dbReference>
<dbReference type="InterPro" id="IPR050106">
    <property type="entry name" value="HistidinolP_aminotransfase"/>
</dbReference>
<reference evidence="11" key="1">
    <citation type="journal article" date="2021" name="bioRxiv">
        <title>Unraveling nitrogen, sulfur and carbon metabolic pathways and microbial community transcriptional responses to substrate deprivation and toxicity stresses in a bioreactor mimicking anoxic brackish coastal sediment conditions.</title>
        <authorList>
            <person name="Martins P.D."/>
            <person name="Echeveste M.J."/>
            <person name="Arshad A."/>
            <person name="Kurth J."/>
            <person name="Ouboter H."/>
            <person name="Jetten M.S.M."/>
            <person name="Welte C.U."/>
        </authorList>
    </citation>
    <scope>NUCLEOTIDE SEQUENCE</scope>
    <source>
        <strain evidence="11">MAG_39</strain>
    </source>
</reference>
<evidence type="ECO:0000313" key="11">
    <source>
        <dbReference type="EMBL" id="MBZ0157616.1"/>
    </source>
</evidence>
<dbReference type="AlphaFoldDB" id="A0A953J7C2"/>
<feature type="modified residue" description="N6-(pyridoxal phosphate)lysine" evidence="9">
    <location>
        <position position="232"/>
    </location>
</feature>
<evidence type="ECO:0000256" key="3">
    <source>
        <dbReference type="ARBA" id="ARBA00007970"/>
    </source>
</evidence>
<evidence type="ECO:0000256" key="7">
    <source>
        <dbReference type="ARBA" id="ARBA00022898"/>
    </source>
</evidence>
<reference evidence="11" key="2">
    <citation type="submission" date="2021-08" db="EMBL/GenBank/DDBJ databases">
        <authorList>
            <person name="Dalcin Martins P."/>
        </authorList>
    </citation>
    <scope>NUCLEOTIDE SEQUENCE</scope>
    <source>
        <strain evidence="11">MAG_39</strain>
    </source>
</reference>
<dbReference type="EC" id="2.6.1.9" evidence="9"/>
<evidence type="ECO:0000256" key="4">
    <source>
        <dbReference type="ARBA" id="ARBA00011738"/>
    </source>
</evidence>
<evidence type="ECO:0000256" key="5">
    <source>
        <dbReference type="ARBA" id="ARBA00022576"/>
    </source>
</evidence>
<feature type="domain" description="Aminotransferase class I/classII large" evidence="10">
    <location>
        <begin position="31"/>
        <end position="360"/>
    </location>
</feature>
<dbReference type="InterPro" id="IPR001917">
    <property type="entry name" value="Aminotrans_II_pyridoxalP_BS"/>
</dbReference>
<comment type="pathway">
    <text evidence="2 9">Amino-acid biosynthesis; L-histidine biosynthesis; L-histidine from 5-phospho-alpha-D-ribose 1-diphosphate: step 7/9.</text>
</comment>
<dbReference type="Gene3D" id="3.90.1150.10">
    <property type="entry name" value="Aspartate Aminotransferase, domain 1"/>
    <property type="match status" value="1"/>
</dbReference>
<dbReference type="InterPro" id="IPR005861">
    <property type="entry name" value="HisP_aminotrans"/>
</dbReference>
<dbReference type="NCBIfam" id="TIGR01141">
    <property type="entry name" value="hisC"/>
    <property type="match status" value="1"/>
</dbReference>
<comment type="similarity">
    <text evidence="3 9">Belongs to the class-II pyridoxal-phosphate-dependent aminotransferase family. Histidinol-phosphate aminotransferase subfamily.</text>
</comment>
<keyword evidence="9" id="KW-0028">Amino-acid biosynthesis</keyword>
<evidence type="ECO:0000256" key="2">
    <source>
        <dbReference type="ARBA" id="ARBA00005011"/>
    </source>
</evidence>
<protein>
    <recommendedName>
        <fullName evidence="9">Histidinol-phosphate aminotransferase</fullName>
        <ecNumber evidence="9">2.6.1.9</ecNumber>
    </recommendedName>
    <alternativeName>
        <fullName evidence="9">Imidazole acetol-phosphate transaminase</fullName>
    </alternativeName>
</protein>
<comment type="catalytic activity">
    <reaction evidence="8 9">
        <text>L-histidinol phosphate + 2-oxoglutarate = 3-(imidazol-4-yl)-2-oxopropyl phosphate + L-glutamate</text>
        <dbReference type="Rhea" id="RHEA:23744"/>
        <dbReference type="ChEBI" id="CHEBI:16810"/>
        <dbReference type="ChEBI" id="CHEBI:29985"/>
        <dbReference type="ChEBI" id="CHEBI:57766"/>
        <dbReference type="ChEBI" id="CHEBI:57980"/>
        <dbReference type="EC" id="2.6.1.9"/>
    </reaction>
</comment>
<evidence type="ECO:0000256" key="6">
    <source>
        <dbReference type="ARBA" id="ARBA00022679"/>
    </source>
</evidence>
<dbReference type="PANTHER" id="PTHR43643">
    <property type="entry name" value="HISTIDINOL-PHOSPHATE AMINOTRANSFERASE 2"/>
    <property type="match status" value="1"/>
</dbReference>
<dbReference type="InterPro" id="IPR015424">
    <property type="entry name" value="PyrdxlP-dep_Trfase"/>
</dbReference>
<comment type="subunit">
    <text evidence="4 9">Homodimer.</text>
</comment>
<keyword evidence="5 9" id="KW-0032">Aminotransferase</keyword>
<dbReference type="CDD" id="cd00609">
    <property type="entry name" value="AAT_like"/>
    <property type="match status" value="1"/>
</dbReference>
<evidence type="ECO:0000256" key="1">
    <source>
        <dbReference type="ARBA" id="ARBA00001933"/>
    </source>
</evidence>
<dbReference type="PROSITE" id="PS00599">
    <property type="entry name" value="AA_TRANSFER_CLASS_2"/>
    <property type="match status" value="1"/>
</dbReference>